<dbReference type="EMBL" id="JAAMPC010000271">
    <property type="protein sequence ID" value="KAG2243086.1"/>
    <property type="molecule type" value="Genomic_DNA"/>
</dbReference>
<gene>
    <name evidence="2" type="ORF">Bca52824_095072</name>
</gene>
<proteinExistence type="predicted"/>
<evidence type="ECO:0000256" key="1">
    <source>
        <dbReference type="SAM" id="MobiDB-lite"/>
    </source>
</evidence>
<protein>
    <submittedName>
        <fullName evidence="2">Uncharacterized protein</fullName>
    </submittedName>
</protein>
<dbReference type="AlphaFoldDB" id="A0A8X7P112"/>
<organism evidence="2 3">
    <name type="scientific">Brassica carinata</name>
    <name type="common">Ethiopian mustard</name>
    <name type="synonym">Abyssinian cabbage</name>
    <dbReference type="NCBI Taxonomy" id="52824"/>
    <lineage>
        <taxon>Eukaryota</taxon>
        <taxon>Viridiplantae</taxon>
        <taxon>Streptophyta</taxon>
        <taxon>Embryophyta</taxon>
        <taxon>Tracheophyta</taxon>
        <taxon>Spermatophyta</taxon>
        <taxon>Magnoliopsida</taxon>
        <taxon>eudicotyledons</taxon>
        <taxon>Gunneridae</taxon>
        <taxon>Pentapetalae</taxon>
        <taxon>rosids</taxon>
        <taxon>malvids</taxon>
        <taxon>Brassicales</taxon>
        <taxon>Brassicaceae</taxon>
        <taxon>Brassiceae</taxon>
        <taxon>Brassica</taxon>
    </lineage>
</organism>
<keyword evidence="3" id="KW-1185">Reference proteome</keyword>
<name>A0A8X7P112_BRACI</name>
<reference evidence="2 3" key="1">
    <citation type="submission" date="2020-02" db="EMBL/GenBank/DDBJ databases">
        <authorList>
            <person name="Ma Q."/>
            <person name="Huang Y."/>
            <person name="Song X."/>
            <person name="Pei D."/>
        </authorList>
    </citation>
    <scope>NUCLEOTIDE SEQUENCE [LARGE SCALE GENOMIC DNA]</scope>
    <source>
        <strain evidence="2">Sxm20200214</strain>
        <tissue evidence="2">Leaf</tissue>
    </source>
</reference>
<evidence type="ECO:0000313" key="3">
    <source>
        <dbReference type="Proteomes" id="UP000886595"/>
    </source>
</evidence>
<dbReference type="Proteomes" id="UP000886595">
    <property type="component" value="Unassembled WGS sequence"/>
</dbReference>
<comment type="caution">
    <text evidence="2">The sequence shown here is derived from an EMBL/GenBank/DDBJ whole genome shotgun (WGS) entry which is preliminary data.</text>
</comment>
<sequence length="179" mass="19583">MSGTRVKSEAYFGSSSGSLRSSESDLPRATPSTMSAQVKGSASVPRFVLMMLGEEVMVVARIAIHVCIRDCRGHWLPKLGRPVIESWPLIDPPVVRGLPAQRERKRKTRSLSGDVKAADDRVRVFLHFAKVAPTLPSEIFPKSLVADQALPDAFESGGGFPARMTIIVQVPCLLRRFKG</sequence>
<accession>A0A8X7P112</accession>
<evidence type="ECO:0000313" key="2">
    <source>
        <dbReference type="EMBL" id="KAG2243086.1"/>
    </source>
</evidence>
<feature type="region of interest" description="Disordered" evidence="1">
    <location>
        <begin position="1"/>
        <end position="37"/>
    </location>
</feature>